<evidence type="ECO:0000313" key="3">
    <source>
        <dbReference type="EMBL" id="CUH60531.1"/>
    </source>
</evidence>
<sequence>MSHDDFDQEPIRGLPEMLPEGETILWQGAPYWWALTKESLSFKWVAGYFLILFGWRAIVAGSTMSVIEAMTAASFYLVLGAVACIMLILTGWAQAKSTVYTITNRRVIMRVGAALTMTLNFPFTQIAAANLTTRKDGSGTIALQTLGETRFGYLTLWPHLRPWRITRTEPALRCIPQAAKVARLMAEVAEPEISQPRVARIDPAHATPNVASLAAAE</sequence>
<name>A0A0P1EZG0_9RHOB</name>
<keyword evidence="1" id="KW-0812">Transmembrane</keyword>
<evidence type="ECO:0000256" key="1">
    <source>
        <dbReference type="SAM" id="Phobius"/>
    </source>
</evidence>
<proteinExistence type="predicted"/>
<evidence type="ECO:0000259" key="2">
    <source>
        <dbReference type="Pfam" id="PF03703"/>
    </source>
</evidence>
<keyword evidence="1" id="KW-0472">Membrane</keyword>
<protein>
    <recommendedName>
        <fullName evidence="2">YdbS-like PH domain-containing protein</fullName>
    </recommendedName>
</protein>
<dbReference type="AlphaFoldDB" id="A0A0P1EZG0"/>
<gene>
    <name evidence="3" type="ORF">THS5294_01826</name>
</gene>
<dbReference type="RefSeq" id="WP_058123494.1">
    <property type="nucleotide sequence ID" value="NZ_CYRX01000026.1"/>
</dbReference>
<dbReference type="InterPro" id="IPR054839">
    <property type="entry name" value="puhB_PGC"/>
</dbReference>
<dbReference type="NCBIfam" id="NF040894">
    <property type="entry name" value="puhB_PGC"/>
    <property type="match status" value="1"/>
</dbReference>
<keyword evidence="1" id="KW-1133">Transmembrane helix</keyword>
<feature type="transmembrane region" description="Helical" evidence="1">
    <location>
        <begin position="107"/>
        <end position="128"/>
    </location>
</feature>
<organism evidence="3 4">
    <name type="scientific">Thalassobacter stenotrophicus</name>
    <dbReference type="NCBI Taxonomy" id="266809"/>
    <lineage>
        <taxon>Bacteria</taxon>
        <taxon>Pseudomonadati</taxon>
        <taxon>Pseudomonadota</taxon>
        <taxon>Alphaproteobacteria</taxon>
        <taxon>Rhodobacterales</taxon>
        <taxon>Roseobacteraceae</taxon>
        <taxon>Thalassobacter</taxon>
    </lineage>
</organism>
<dbReference type="EMBL" id="CYRX01000026">
    <property type="protein sequence ID" value="CUH60531.1"/>
    <property type="molecule type" value="Genomic_DNA"/>
</dbReference>
<dbReference type="Pfam" id="PF03703">
    <property type="entry name" value="bPH_2"/>
    <property type="match status" value="1"/>
</dbReference>
<evidence type="ECO:0000313" key="4">
    <source>
        <dbReference type="Proteomes" id="UP000051298"/>
    </source>
</evidence>
<reference evidence="3 4" key="1">
    <citation type="submission" date="2015-09" db="EMBL/GenBank/DDBJ databases">
        <authorList>
            <consortium name="Swine Surveillance"/>
        </authorList>
    </citation>
    <scope>NUCLEOTIDE SEQUENCE [LARGE SCALE GENOMIC DNA]</scope>
    <source>
        <strain evidence="3 4">CECT 5294</strain>
    </source>
</reference>
<feature type="transmembrane region" description="Helical" evidence="1">
    <location>
        <begin position="73"/>
        <end position="95"/>
    </location>
</feature>
<feature type="transmembrane region" description="Helical" evidence="1">
    <location>
        <begin position="45"/>
        <end position="67"/>
    </location>
</feature>
<dbReference type="InterPro" id="IPR005182">
    <property type="entry name" value="YdbS-like_PH"/>
</dbReference>
<feature type="domain" description="YdbS-like PH" evidence="2">
    <location>
        <begin position="97"/>
        <end position="184"/>
    </location>
</feature>
<dbReference type="Proteomes" id="UP000051298">
    <property type="component" value="Unassembled WGS sequence"/>
</dbReference>
<accession>A0A0P1EZG0</accession>